<dbReference type="EnsemblPlants" id="QL12p036739:mrna">
    <property type="protein sequence ID" value="QL12p036739:mrna"/>
    <property type="gene ID" value="QL12p036739"/>
</dbReference>
<dbReference type="Gene3D" id="3.60.10.10">
    <property type="entry name" value="Endonuclease/exonuclease/phosphatase"/>
    <property type="match status" value="1"/>
</dbReference>
<organism evidence="3 4">
    <name type="scientific">Quercus lobata</name>
    <name type="common">Valley oak</name>
    <dbReference type="NCBI Taxonomy" id="97700"/>
    <lineage>
        <taxon>Eukaryota</taxon>
        <taxon>Viridiplantae</taxon>
        <taxon>Streptophyta</taxon>
        <taxon>Embryophyta</taxon>
        <taxon>Tracheophyta</taxon>
        <taxon>Spermatophyta</taxon>
        <taxon>Magnoliopsida</taxon>
        <taxon>eudicotyledons</taxon>
        <taxon>Gunneridae</taxon>
        <taxon>Pentapetalae</taxon>
        <taxon>rosids</taxon>
        <taxon>fabids</taxon>
        <taxon>Fagales</taxon>
        <taxon>Fagaceae</taxon>
        <taxon>Quercus</taxon>
    </lineage>
</organism>
<evidence type="ECO:0000256" key="1">
    <source>
        <dbReference type="SAM" id="MobiDB-lite"/>
    </source>
</evidence>
<evidence type="ECO:0000313" key="3">
    <source>
        <dbReference type="EnsemblPlants" id="QL12p036739:mrna"/>
    </source>
</evidence>
<dbReference type="InterPro" id="IPR005135">
    <property type="entry name" value="Endo/exonuclease/phosphatase"/>
</dbReference>
<dbReference type="AlphaFoldDB" id="A0A7N2N5Y3"/>
<dbReference type="GO" id="GO:0000175">
    <property type="term" value="F:3'-5'-RNA exonuclease activity"/>
    <property type="evidence" value="ECO:0007669"/>
    <property type="project" value="TreeGrafter"/>
</dbReference>
<evidence type="ECO:0000313" key="4">
    <source>
        <dbReference type="Proteomes" id="UP000594261"/>
    </source>
</evidence>
<dbReference type="InterPro" id="IPR050410">
    <property type="entry name" value="CCR4/nocturin_mRNA_transcr"/>
</dbReference>
<keyword evidence="4" id="KW-1185">Reference proteome</keyword>
<reference evidence="3" key="2">
    <citation type="submission" date="2021-01" db="UniProtKB">
        <authorList>
            <consortium name="EnsemblPlants"/>
        </authorList>
    </citation>
    <scope>IDENTIFICATION</scope>
</reference>
<reference evidence="3 4" key="1">
    <citation type="journal article" date="2016" name="G3 (Bethesda)">
        <title>First Draft Assembly and Annotation of the Genome of a California Endemic Oak Quercus lobata Nee (Fagaceae).</title>
        <authorList>
            <person name="Sork V.L."/>
            <person name="Fitz-Gibbon S.T."/>
            <person name="Puiu D."/>
            <person name="Crepeau M."/>
            <person name="Gugger P.F."/>
            <person name="Sherman R."/>
            <person name="Stevens K."/>
            <person name="Langley C.H."/>
            <person name="Pellegrini M."/>
            <person name="Salzberg S.L."/>
        </authorList>
    </citation>
    <scope>NUCLEOTIDE SEQUENCE [LARGE SCALE GENOMIC DNA]</scope>
    <source>
        <strain evidence="3 4">cv. SW786</strain>
    </source>
</reference>
<feature type="region of interest" description="Disordered" evidence="1">
    <location>
        <begin position="101"/>
        <end position="120"/>
    </location>
</feature>
<accession>A0A7N2N5Y3</accession>
<dbReference type="OMA" id="LWSSDHV"/>
<dbReference type="Gramene" id="QL12p036739:mrna">
    <property type="protein sequence ID" value="QL12p036739:mrna"/>
    <property type="gene ID" value="QL12p036739"/>
</dbReference>
<dbReference type="Pfam" id="PF03372">
    <property type="entry name" value="Exo_endo_phos"/>
    <property type="match status" value="1"/>
</dbReference>
<dbReference type="SUPFAM" id="SSF56219">
    <property type="entry name" value="DNase I-like"/>
    <property type="match status" value="1"/>
</dbReference>
<dbReference type="InterPro" id="IPR036691">
    <property type="entry name" value="Endo/exonu/phosph_ase_sf"/>
</dbReference>
<dbReference type="Proteomes" id="UP000594261">
    <property type="component" value="Chromosome 12"/>
</dbReference>
<protein>
    <recommendedName>
        <fullName evidence="2">Endonuclease/exonuclease/phosphatase domain-containing protein</fullName>
    </recommendedName>
</protein>
<evidence type="ECO:0000259" key="2">
    <source>
        <dbReference type="Pfam" id="PF03372"/>
    </source>
</evidence>
<feature type="domain" description="Endonuclease/exonuclease/phosphatase" evidence="2">
    <location>
        <begin position="228"/>
        <end position="578"/>
    </location>
</feature>
<name>A0A7N2N5Y3_QUELO</name>
<proteinExistence type="predicted"/>
<dbReference type="PANTHER" id="PTHR12121:SF79">
    <property type="entry name" value="CARBON CATABOLITE REPRESSOR PROTEIN 4 HOMOLOG 1-LIKE ISOFORM X1"/>
    <property type="match status" value="1"/>
</dbReference>
<dbReference type="EMBL" id="LRBV02000012">
    <property type="status" value="NOT_ANNOTATED_CDS"/>
    <property type="molecule type" value="Genomic_DNA"/>
</dbReference>
<sequence length="617" mass="70604">MQWEVSVTLSTNQPVIGSKIFITETKLVNSYHTIGCPPPPPHSFVYTWYRQNIPCSVHRNKLATVQCTSCVKLNASIEKSYHCSSKCFSDAWKKHKRYHRRAAQDVSRNSTDNQQDVKKLRSSGSWPNLIEGSVLDENAIMVEEDNIWIKVGSSNFYIPTLSDCDFRLRLHSAAVDPSLGTRLSQDNIVVTDPVIKPSHPPRKMIRLRNTLNWNLKAQSSNDVVFSVLTYNILADSLSTNALGYCPNWALAWEYRQENLLDEIIKYDADILCLQEVQCDHFENFFEPELKKLGYSVMYKQRTGYGLFLGESEKSTNHGCATFYHSKLFKEIMKYELEFDKEASSVVDALEPKIKFKGSHRLTSKDNVALVVVLESLQNGSNRDAFQSRICVANIHTHWSKGHEDVTLFQVVHLVNGLEKIVQSQQIPLIICGDFNSRPRSDPHNFVVKGRANCISEKANDPLGIFQYLKLHHSLSLDSAYSSFLHSDGVEEQRRKMNSQTSEPAFTNFTDKFFDTLDYIFYTGFRKPHTVLMKEHLQFVLSNYKKQDNSLIVESLLELVDLKSIGNIGIPSPTWPSDHIALMASFRLRPPSHWRPSPPPFPLNPWHLAALRQHWLLL</sequence>
<dbReference type="InParanoid" id="A0A7N2N5Y3"/>
<dbReference type="PANTHER" id="PTHR12121">
    <property type="entry name" value="CARBON CATABOLITE REPRESSOR PROTEIN 4"/>
    <property type="match status" value="1"/>
</dbReference>